<keyword evidence="4" id="KW-1185">Reference proteome</keyword>
<keyword evidence="1" id="KW-0472">Membrane</keyword>
<dbReference type="InterPro" id="IPR000073">
    <property type="entry name" value="AB_hydrolase_1"/>
</dbReference>
<feature type="transmembrane region" description="Helical" evidence="1">
    <location>
        <begin position="6"/>
        <end position="25"/>
    </location>
</feature>
<reference evidence="4" key="1">
    <citation type="journal article" date="2019" name="Int. J. Syst. Evol. Microbiol.">
        <title>The Global Catalogue of Microorganisms (GCM) 10K type strain sequencing project: providing services to taxonomists for standard genome sequencing and annotation.</title>
        <authorList>
            <consortium name="The Broad Institute Genomics Platform"/>
            <consortium name="The Broad Institute Genome Sequencing Center for Infectious Disease"/>
            <person name="Wu L."/>
            <person name="Ma J."/>
        </authorList>
    </citation>
    <scope>NUCLEOTIDE SEQUENCE [LARGE SCALE GENOMIC DNA]</scope>
    <source>
        <strain evidence="4">CGMCC 4.7397</strain>
    </source>
</reference>
<keyword evidence="1" id="KW-1133">Transmembrane helix</keyword>
<dbReference type="EMBL" id="JBHSQK010000021">
    <property type="protein sequence ID" value="MFC5948820.1"/>
    <property type="molecule type" value="Genomic_DNA"/>
</dbReference>
<proteinExistence type="predicted"/>
<accession>A0ABW1I5Z7</accession>
<gene>
    <name evidence="3" type="ORF">ACFQH9_11085</name>
</gene>
<dbReference type="Gene3D" id="3.40.50.1820">
    <property type="entry name" value="alpha/beta hydrolase"/>
    <property type="match status" value="1"/>
</dbReference>
<dbReference type="Pfam" id="PF00561">
    <property type="entry name" value="Abhydrolase_1"/>
    <property type="match status" value="1"/>
</dbReference>
<dbReference type="GO" id="GO:0016787">
    <property type="term" value="F:hydrolase activity"/>
    <property type="evidence" value="ECO:0007669"/>
    <property type="project" value="UniProtKB-KW"/>
</dbReference>
<dbReference type="PANTHER" id="PTHR12277">
    <property type="entry name" value="ALPHA/BETA HYDROLASE DOMAIN-CONTAINING PROTEIN"/>
    <property type="match status" value="1"/>
</dbReference>
<protein>
    <submittedName>
        <fullName evidence="3">Alpha/beta hydrolase</fullName>
    </submittedName>
</protein>
<dbReference type="InterPro" id="IPR029058">
    <property type="entry name" value="AB_hydrolase_fold"/>
</dbReference>
<dbReference type="RefSeq" id="WP_379565891.1">
    <property type="nucleotide sequence ID" value="NZ_JBHSQK010000021.1"/>
</dbReference>
<comment type="caution">
    <text evidence="3">The sequence shown here is derived from an EMBL/GenBank/DDBJ whole genome shotgun (WGS) entry which is preliminary data.</text>
</comment>
<evidence type="ECO:0000259" key="2">
    <source>
        <dbReference type="Pfam" id="PF00561"/>
    </source>
</evidence>
<feature type="domain" description="AB hydrolase-1" evidence="2">
    <location>
        <begin position="76"/>
        <end position="181"/>
    </location>
</feature>
<organism evidence="3 4">
    <name type="scientific">Pseudonocardia lutea</name>
    <dbReference type="NCBI Taxonomy" id="2172015"/>
    <lineage>
        <taxon>Bacteria</taxon>
        <taxon>Bacillati</taxon>
        <taxon>Actinomycetota</taxon>
        <taxon>Actinomycetes</taxon>
        <taxon>Pseudonocardiales</taxon>
        <taxon>Pseudonocardiaceae</taxon>
        <taxon>Pseudonocardia</taxon>
    </lineage>
</organism>
<evidence type="ECO:0000256" key="1">
    <source>
        <dbReference type="SAM" id="Phobius"/>
    </source>
</evidence>
<evidence type="ECO:0000313" key="4">
    <source>
        <dbReference type="Proteomes" id="UP001596119"/>
    </source>
</evidence>
<keyword evidence="1" id="KW-0812">Transmembrane</keyword>
<name>A0ABW1I5Z7_9PSEU</name>
<dbReference type="SUPFAM" id="SSF53474">
    <property type="entry name" value="alpha/beta-Hydrolases"/>
    <property type="match status" value="1"/>
</dbReference>
<keyword evidence="3" id="KW-0378">Hydrolase</keyword>
<dbReference type="PANTHER" id="PTHR12277:SF79">
    <property type="entry name" value="XAA-PRO DIPEPTIDYL-PEPTIDASE-RELATED"/>
    <property type="match status" value="1"/>
</dbReference>
<evidence type="ECO:0000313" key="3">
    <source>
        <dbReference type="EMBL" id="MFC5948820.1"/>
    </source>
</evidence>
<sequence length="268" mass="27694">MGTALRLVIGAVVVVAVVVGLLWAVQRRLVFLPGAAPAVAPEQVLAGGTRLAVRTDDGLVLDAWHAPATGPARGVTVLVLPGNAGSRADRVPLARALAAEGLDVVLLDYRGYGGNPGSPSEEGLATDARAAHRALTVDRDLDPRRLVVFGESIGGAVATRLARERPVRAVVLRSPFTELADVATRLYPFLPVRALLRDRFPVVATVGAVPVPVTVVAGGEDEIVPVEQSRAVAAAARSTPVEVPGARHNDPELGYGPAVVDAVVRASG</sequence>
<dbReference type="Proteomes" id="UP001596119">
    <property type="component" value="Unassembled WGS sequence"/>
</dbReference>